<dbReference type="EMBL" id="LAZR01000146">
    <property type="protein sequence ID" value="KKN86586.1"/>
    <property type="molecule type" value="Genomic_DNA"/>
</dbReference>
<organism evidence="1">
    <name type="scientific">marine sediment metagenome</name>
    <dbReference type="NCBI Taxonomy" id="412755"/>
    <lineage>
        <taxon>unclassified sequences</taxon>
        <taxon>metagenomes</taxon>
        <taxon>ecological metagenomes</taxon>
    </lineage>
</organism>
<comment type="caution">
    <text evidence="1">The sequence shown here is derived from an EMBL/GenBank/DDBJ whole genome shotgun (WGS) entry which is preliminary data.</text>
</comment>
<dbReference type="AlphaFoldDB" id="A0A0F9WKP2"/>
<reference evidence="1" key="1">
    <citation type="journal article" date="2015" name="Nature">
        <title>Complex archaea that bridge the gap between prokaryotes and eukaryotes.</title>
        <authorList>
            <person name="Spang A."/>
            <person name="Saw J.H."/>
            <person name="Jorgensen S.L."/>
            <person name="Zaremba-Niedzwiedzka K."/>
            <person name="Martijn J."/>
            <person name="Lind A.E."/>
            <person name="van Eijk R."/>
            <person name="Schleper C."/>
            <person name="Guy L."/>
            <person name="Ettema T.J."/>
        </authorList>
    </citation>
    <scope>NUCLEOTIDE SEQUENCE</scope>
</reference>
<dbReference type="SUPFAM" id="SSF46785">
    <property type="entry name" value="Winged helix' DNA-binding domain"/>
    <property type="match status" value="1"/>
</dbReference>
<accession>A0A0F9WKP2</accession>
<sequence length="89" mass="10671">MTEHKEFMKERFRDIRKYVKKHGPVKPEQVQAEFKLGKRTVALALRYMTDYGLLMRLPDFEDLRSQYYDLPNTESERDALAFIESIIEV</sequence>
<evidence type="ECO:0008006" key="2">
    <source>
        <dbReference type="Google" id="ProtNLM"/>
    </source>
</evidence>
<dbReference type="InterPro" id="IPR036390">
    <property type="entry name" value="WH_DNA-bd_sf"/>
</dbReference>
<evidence type="ECO:0000313" key="1">
    <source>
        <dbReference type="EMBL" id="KKN86586.1"/>
    </source>
</evidence>
<protein>
    <recommendedName>
        <fullName evidence="2">HTH dtxR-type domain-containing protein</fullName>
    </recommendedName>
</protein>
<name>A0A0F9WKP2_9ZZZZ</name>
<gene>
    <name evidence="1" type="ORF">LCGC14_0267620</name>
</gene>
<proteinExistence type="predicted"/>